<organism evidence="1 2">
    <name type="scientific">candidate division WS6 bacterium OLB21</name>
    <dbReference type="NCBI Taxonomy" id="1617427"/>
    <lineage>
        <taxon>Bacteria</taxon>
        <taxon>Candidatus Dojkabacteria</taxon>
    </lineage>
</organism>
<gene>
    <name evidence="1" type="ORF">UZ20_WS6002000899</name>
</gene>
<dbReference type="Proteomes" id="UP000070449">
    <property type="component" value="Unassembled WGS sequence"/>
</dbReference>
<proteinExistence type="predicted"/>
<dbReference type="STRING" id="1617427.UZ20_WS6002000899"/>
<sequence>MDKQSENAKMFVSRMRELLNEEELGGMRREDDPDVLIREYVLPALESSKNVLADLYHDIHGGSGPFAKIKRIIITKVANISRNTMERSMISQQRYNDMVYTLLKYLYEKNSTSSPNKKK</sequence>
<protein>
    <submittedName>
        <fullName evidence="1">Uncharacterized protein</fullName>
    </submittedName>
</protein>
<reference evidence="1 2" key="1">
    <citation type="submission" date="2015-02" db="EMBL/GenBank/DDBJ databases">
        <title>Improved understanding of the partial-nitritation anammox process through 23 genomes representing the majority of the microbial community.</title>
        <authorList>
            <person name="Speth D.R."/>
            <person name="In T Zandt M."/>
            <person name="Guerrero Cruz S."/>
            <person name="Jetten M.S."/>
            <person name="Dutilh B.E."/>
        </authorList>
    </citation>
    <scope>NUCLEOTIDE SEQUENCE [LARGE SCALE GENOMIC DNA]</scope>
    <source>
        <strain evidence="1">OLB21</strain>
    </source>
</reference>
<name>A0A136KG37_9BACT</name>
<evidence type="ECO:0000313" key="2">
    <source>
        <dbReference type="Proteomes" id="UP000070449"/>
    </source>
</evidence>
<dbReference type="AlphaFoldDB" id="A0A136KG37"/>
<accession>A0A136KG37</accession>
<comment type="caution">
    <text evidence="1">The sequence shown here is derived from an EMBL/GenBank/DDBJ whole genome shotgun (WGS) entry which is preliminary data.</text>
</comment>
<evidence type="ECO:0000313" key="1">
    <source>
        <dbReference type="EMBL" id="KXK08370.1"/>
    </source>
</evidence>
<dbReference type="EMBL" id="JYPD01000025">
    <property type="protein sequence ID" value="KXK08370.1"/>
    <property type="molecule type" value="Genomic_DNA"/>
</dbReference>